<dbReference type="InterPro" id="IPR052035">
    <property type="entry name" value="ZnF_BED_domain_contain"/>
</dbReference>
<organism evidence="6 7">
    <name type="scientific">Psylliodes chrysocephalus</name>
    <dbReference type="NCBI Taxonomy" id="3402493"/>
    <lineage>
        <taxon>Eukaryota</taxon>
        <taxon>Metazoa</taxon>
        <taxon>Ecdysozoa</taxon>
        <taxon>Arthropoda</taxon>
        <taxon>Hexapoda</taxon>
        <taxon>Insecta</taxon>
        <taxon>Pterygota</taxon>
        <taxon>Neoptera</taxon>
        <taxon>Endopterygota</taxon>
        <taxon>Coleoptera</taxon>
        <taxon>Polyphaga</taxon>
        <taxon>Cucujiformia</taxon>
        <taxon>Chrysomeloidea</taxon>
        <taxon>Chrysomelidae</taxon>
        <taxon>Galerucinae</taxon>
        <taxon>Alticini</taxon>
        <taxon>Psylliodes</taxon>
    </lineage>
</organism>
<accession>A0A9P0CUC9</accession>
<dbReference type="GO" id="GO:0008270">
    <property type="term" value="F:zinc ion binding"/>
    <property type="evidence" value="ECO:0007669"/>
    <property type="project" value="UniProtKB-KW"/>
</dbReference>
<dbReference type="OrthoDB" id="6600430at2759"/>
<dbReference type="AlphaFoldDB" id="A0A9P0CUC9"/>
<evidence type="ECO:0000256" key="3">
    <source>
        <dbReference type="ARBA" id="ARBA00022771"/>
    </source>
</evidence>
<keyword evidence="2" id="KW-0479">Metal-binding</keyword>
<dbReference type="InterPro" id="IPR012337">
    <property type="entry name" value="RNaseH-like_sf"/>
</dbReference>
<proteinExistence type="predicted"/>
<keyword evidence="7" id="KW-1185">Reference proteome</keyword>
<keyword evidence="3" id="KW-0863">Zinc-finger</keyword>
<dbReference type="Proteomes" id="UP001153636">
    <property type="component" value="Chromosome 2"/>
</dbReference>
<dbReference type="GO" id="GO:0005634">
    <property type="term" value="C:nucleus"/>
    <property type="evidence" value="ECO:0007669"/>
    <property type="project" value="UniProtKB-SubCell"/>
</dbReference>
<keyword evidence="5" id="KW-0539">Nucleus</keyword>
<keyword evidence="4" id="KW-0862">Zinc</keyword>
<dbReference type="SUPFAM" id="SSF140996">
    <property type="entry name" value="Hermes dimerisation domain"/>
    <property type="match status" value="1"/>
</dbReference>
<gene>
    <name evidence="6" type="ORF">PSYICH_LOCUS6343</name>
</gene>
<reference evidence="6" key="1">
    <citation type="submission" date="2022-01" db="EMBL/GenBank/DDBJ databases">
        <authorList>
            <person name="King R."/>
        </authorList>
    </citation>
    <scope>NUCLEOTIDE SEQUENCE</scope>
</reference>
<evidence type="ECO:0000313" key="7">
    <source>
        <dbReference type="Proteomes" id="UP001153636"/>
    </source>
</evidence>
<dbReference type="EMBL" id="OV651814">
    <property type="protein sequence ID" value="CAH1106703.1"/>
    <property type="molecule type" value="Genomic_DNA"/>
</dbReference>
<comment type="subcellular location">
    <subcellularLocation>
        <location evidence="1">Nucleus</location>
    </subcellularLocation>
</comment>
<evidence type="ECO:0000313" key="6">
    <source>
        <dbReference type="EMBL" id="CAH1106703.1"/>
    </source>
</evidence>
<evidence type="ECO:0000256" key="5">
    <source>
        <dbReference type="ARBA" id="ARBA00023242"/>
    </source>
</evidence>
<dbReference type="PANTHER" id="PTHR46481">
    <property type="entry name" value="ZINC FINGER BED DOMAIN-CONTAINING PROTEIN 4"/>
    <property type="match status" value="1"/>
</dbReference>
<sequence>MNKHPTLGIGLNKSAFRHTSNASTNQLQAINKNSSASVCTDSTPAASTSSITFINPQSSNQDNAKEVTITQTAQRMKHQASLSSFVTKPISLPRQEKINSLVLNMIVKDLQQFSIVDDSGFRKLILELEPSYKFPSRQTFTQSLLPKKYETVKQTLHELLHSAEFVTATTDGWTSRANESYISVTAHFITKKWNFHSCLLDCFPYEKSHTAKNLSEEMQRVAIEWSITDKIFAVSTDNAANVVSSIKMIGWSHIPCIAHTLNLVVLDCLKEIDQTRKKIKTIVEHFHRSTQANSKFFSIQKQINPDSVPLKLKNDVPTRLNSTFYMFERVLKVEEPLTATIGLLHNPIEMLSQPEWLILKEACKILRPFEQVTSEMSAETTVTLSKVINIVRSLNSVLQKSNETVTQPECKNMLLNLEQSMATRFGKIELNNTMAKSAFLDPRFKNRVFSSEEYFKRIKDKIQEEVVGLINKERHETEKENVAVEQIGQTNQSNSDLDEDDLAWKEFDKQSKVQTPLSQAIIEIRMYIEDSPLDRKENPLEYWKNHELVYPRLSK</sequence>
<evidence type="ECO:0000256" key="4">
    <source>
        <dbReference type="ARBA" id="ARBA00022833"/>
    </source>
</evidence>
<dbReference type="SUPFAM" id="SSF53098">
    <property type="entry name" value="Ribonuclease H-like"/>
    <property type="match status" value="1"/>
</dbReference>
<evidence type="ECO:0000256" key="1">
    <source>
        <dbReference type="ARBA" id="ARBA00004123"/>
    </source>
</evidence>
<protein>
    <submittedName>
        <fullName evidence="6">Uncharacterized protein</fullName>
    </submittedName>
</protein>
<name>A0A9P0CUC9_9CUCU</name>
<evidence type="ECO:0000256" key="2">
    <source>
        <dbReference type="ARBA" id="ARBA00022723"/>
    </source>
</evidence>
<dbReference type="PANTHER" id="PTHR46481:SF10">
    <property type="entry name" value="ZINC FINGER BED DOMAIN-CONTAINING PROTEIN 39"/>
    <property type="match status" value="1"/>
</dbReference>